<evidence type="ECO:0000313" key="4">
    <source>
        <dbReference type="EMBL" id="GAA1160613.1"/>
    </source>
</evidence>
<evidence type="ECO:0000256" key="2">
    <source>
        <dbReference type="SAM" id="Phobius"/>
    </source>
</evidence>
<evidence type="ECO:0000259" key="3">
    <source>
        <dbReference type="Pfam" id="PF10756"/>
    </source>
</evidence>
<feature type="region of interest" description="Disordered" evidence="1">
    <location>
        <begin position="221"/>
        <end position="250"/>
    </location>
</feature>
<keyword evidence="2" id="KW-1133">Transmembrane helix</keyword>
<feature type="region of interest" description="Disordered" evidence="1">
    <location>
        <begin position="1"/>
        <end position="105"/>
    </location>
</feature>
<dbReference type="Proteomes" id="UP001501371">
    <property type="component" value="Unassembled WGS sequence"/>
</dbReference>
<evidence type="ECO:0000313" key="5">
    <source>
        <dbReference type="Proteomes" id="UP001501371"/>
    </source>
</evidence>
<evidence type="ECO:0000256" key="1">
    <source>
        <dbReference type="SAM" id="MobiDB-lite"/>
    </source>
</evidence>
<keyword evidence="5" id="KW-1185">Reference proteome</keyword>
<feature type="compositionally biased region" description="Basic and acidic residues" evidence="1">
    <location>
        <begin position="11"/>
        <end position="20"/>
    </location>
</feature>
<accession>A0ABN1UNM6</accession>
<proteinExistence type="predicted"/>
<feature type="transmembrane region" description="Helical" evidence="2">
    <location>
        <begin position="145"/>
        <end position="167"/>
    </location>
</feature>
<dbReference type="EMBL" id="BAAAKV010000011">
    <property type="protein sequence ID" value="GAA1160613.1"/>
    <property type="molecule type" value="Genomic_DNA"/>
</dbReference>
<feature type="transmembrane region" description="Helical" evidence="2">
    <location>
        <begin position="280"/>
        <end position="300"/>
    </location>
</feature>
<feature type="domain" description="Low molecular weight protein antigen 6 PH" evidence="3">
    <location>
        <begin position="164"/>
        <end position="220"/>
    </location>
</feature>
<sequence length="302" mass="32543">MTSPSPEQQPAEERDAEQRSGEQPAEQAPEQRSGEQPRERPCVERPADQPGERSAERSAGRSSGRARAERSSAERSSADESSAERSSAVRQPAGQPSGAGRSAGPAYADRVYRSAGGIAGGAMMLLIILWLGGDALVRGTGRTPWLALAGMLFAVPLIAAYTVRPAVFANRDRLRVRNPLRTITLPWGVVTDVRARFSCEVFTESGKYQMWAVPVSLRQRKRANRRQGAPTRSDPFAAPGTETPRTPTPALADQAVSDLRDLAERAESRPEAQGEPVVRWAYEVIAPALAGLVLLVVLLLTG</sequence>
<organism evidence="4 5">
    <name type="scientific">Streptomyces hebeiensis</name>
    <dbReference type="NCBI Taxonomy" id="229486"/>
    <lineage>
        <taxon>Bacteria</taxon>
        <taxon>Bacillati</taxon>
        <taxon>Actinomycetota</taxon>
        <taxon>Actinomycetes</taxon>
        <taxon>Kitasatosporales</taxon>
        <taxon>Streptomycetaceae</taxon>
        <taxon>Streptomyces</taxon>
    </lineage>
</organism>
<name>A0ABN1UNM6_9ACTN</name>
<feature type="transmembrane region" description="Helical" evidence="2">
    <location>
        <begin position="111"/>
        <end position="133"/>
    </location>
</feature>
<keyword evidence="2" id="KW-0472">Membrane</keyword>
<keyword evidence="2" id="KW-0812">Transmembrane</keyword>
<comment type="caution">
    <text evidence="4">The sequence shown here is derived from an EMBL/GenBank/DDBJ whole genome shotgun (WGS) entry which is preliminary data.</text>
</comment>
<protein>
    <recommendedName>
        <fullName evidence="3">Low molecular weight protein antigen 6 PH domain-containing protein</fullName>
    </recommendedName>
</protein>
<gene>
    <name evidence="4" type="ORF">GCM10009654_16150</name>
</gene>
<reference evidence="4 5" key="1">
    <citation type="journal article" date="2019" name="Int. J. Syst. Evol. Microbiol.">
        <title>The Global Catalogue of Microorganisms (GCM) 10K type strain sequencing project: providing services to taxonomists for standard genome sequencing and annotation.</title>
        <authorList>
            <consortium name="The Broad Institute Genomics Platform"/>
            <consortium name="The Broad Institute Genome Sequencing Center for Infectious Disease"/>
            <person name="Wu L."/>
            <person name="Ma J."/>
        </authorList>
    </citation>
    <scope>NUCLEOTIDE SEQUENCE [LARGE SCALE GENOMIC DNA]</scope>
    <source>
        <strain evidence="4 5">JCM 12696</strain>
    </source>
</reference>
<feature type="compositionally biased region" description="Basic and acidic residues" evidence="1">
    <location>
        <begin position="66"/>
        <end position="78"/>
    </location>
</feature>
<dbReference type="InterPro" id="IPR019692">
    <property type="entry name" value="CFP-6_PH"/>
</dbReference>
<dbReference type="Pfam" id="PF10756">
    <property type="entry name" value="bPH_6"/>
    <property type="match status" value="1"/>
</dbReference>
<feature type="compositionally biased region" description="Basic and acidic residues" evidence="1">
    <location>
        <begin position="32"/>
        <end position="59"/>
    </location>
</feature>